<keyword evidence="2" id="KW-1185">Reference proteome</keyword>
<protein>
    <submittedName>
        <fullName evidence="1">Uncharacterized protein</fullName>
    </submittedName>
</protein>
<comment type="caution">
    <text evidence="1">The sequence shown here is derived from an EMBL/GenBank/DDBJ whole genome shotgun (WGS) entry which is preliminary data.</text>
</comment>
<name>A0A392TK91_9FABA</name>
<evidence type="ECO:0000313" key="2">
    <source>
        <dbReference type="Proteomes" id="UP000265520"/>
    </source>
</evidence>
<sequence length="65" mass="7554">MELQVLRVVASWRQATFLSVARGRQARWWRDSRQLSPVQGRLSVAWWLAVARRACGDMTMSTCLF</sequence>
<proteinExistence type="predicted"/>
<reference evidence="1 2" key="1">
    <citation type="journal article" date="2018" name="Front. Plant Sci.">
        <title>Red Clover (Trifolium pratense) and Zigzag Clover (T. medium) - A Picture of Genomic Similarities and Differences.</title>
        <authorList>
            <person name="Dluhosova J."/>
            <person name="Istvanek J."/>
            <person name="Nedelnik J."/>
            <person name="Repkova J."/>
        </authorList>
    </citation>
    <scope>NUCLEOTIDE SEQUENCE [LARGE SCALE GENOMIC DNA]</scope>
    <source>
        <strain evidence="2">cv. 10/8</strain>
        <tissue evidence="1">Leaf</tissue>
    </source>
</reference>
<dbReference type="EMBL" id="LXQA010598575">
    <property type="protein sequence ID" value="MCI61368.1"/>
    <property type="molecule type" value="Genomic_DNA"/>
</dbReference>
<dbReference type="Proteomes" id="UP000265520">
    <property type="component" value="Unassembled WGS sequence"/>
</dbReference>
<evidence type="ECO:0000313" key="1">
    <source>
        <dbReference type="EMBL" id="MCI61368.1"/>
    </source>
</evidence>
<dbReference type="AlphaFoldDB" id="A0A392TK91"/>
<accession>A0A392TK91</accession>
<organism evidence="1 2">
    <name type="scientific">Trifolium medium</name>
    <dbReference type="NCBI Taxonomy" id="97028"/>
    <lineage>
        <taxon>Eukaryota</taxon>
        <taxon>Viridiplantae</taxon>
        <taxon>Streptophyta</taxon>
        <taxon>Embryophyta</taxon>
        <taxon>Tracheophyta</taxon>
        <taxon>Spermatophyta</taxon>
        <taxon>Magnoliopsida</taxon>
        <taxon>eudicotyledons</taxon>
        <taxon>Gunneridae</taxon>
        <taxon>Pentapetalae</taxon>
        <taxon>rosids</taxon>
        <taxon>fabids</taxon>
        <taxon>Fabales</taxon>
        <taxon>Fabaceae</taxon>
        <taxon>Papilionoideae</taxon>
        <taxon>50 kb inversion clade</taxon>
        <taxon>NPAAA clade</taxon>
        <taxon>Hologalegina</taxon>
        <taxon>IRL clade</taxon>
        <taxon>Trifolieae</taxon>
        <taxon>Trifolium</taxon>
    </lineage>
</organism>